<reference evidence="3 4" key="1">
    <citation type="journal article" date="2015" name="Nature">
        <title>rRNA introns, odd ribosomes, and small enigmatic genomes across a large radiation of phyla.</title>
        <authorList>
            <person name="Brown C.T."/>
            <person name="Hug L.A."/>
            <person name="Thomas B.C."/>
            <person name="Sharon I."/>
            <person name="Castelle C.J."/>
            <person name="Singh A."/>
            <person name="Wilkins M.J."/>
            <person name="Williams K.H."/>
            <person name="Banfield J.F."/>
        </authorList>
    </citation>
    <scope>NUCLEOTIDE SEQUENCE [LARGE SCALE GENOMIC DNA]</scope>
</reference>
<comment type="caution">
    <text evidence="3">The sequence shown here is derived from an EMBL/GenBank/DDBJ whole genome shotgun (WGS) entry which is preliminary data.</text>
</comment>
<evidence type="ECO:0000313" key="4">
    <source>
        <dbReference type="Proteomes" id="UP000033858"/>
    </source>
</evidence>
<dbReference type="Gene3D" id="2.60.15.10">
    <property type="entry name" value="F0F1 ATP synthase delta/epsilon subunit, N-terminal"/>
    <property type="match status" value="1"/>
</dbReference>
<keyword evidence="1" id="KW-0066">ATP synthesis</keyword>
<proteinExistence type="predicted"/>
<dbReference type="EMBL" id="LCAE01000034">
    <property type="protein sequence ID" value="KKR85805.1"/>
    <property type="molecule type" value="Genomic_DNA"/>
</dbReference>
<dbReference type="GO" id="GO:0015986">
    <property type="term" value="P:proton motive force-driven ATP synthesis"/>
    <property type="evidence" value="ECO:0007669"/>
    <property type="project" value="InterPro"/>
</dbReference>
<dbReference type="Proteomes" id="UP000033858">
    <property type="component" value="Unassembled WGS sequence"/>
</dbReference>
<dbReference type="SUPFAM" id="SSF51344">
    <property type="entry name" value="Epsilon subunit of F1F0-ATP synthase N-terminal domain"/>
    <property type="match status" value="1"/>
</dbReference>
<gene>
    <name evidence="3" type="ORF">UU32_C0034G0005</name>
</gene>
<feature type="domain" description="ATP synthase F1 complex delta/epsilon subunit N-terminal" evidence="2">
    <location>
        <begin position="6"/>
        <end position="81"/>
    </location>
</feature>
<keyword evidence="1" id="KW-0139">CF(1)</keyword>
<dbReference type="AlphaFoldDB" id="A0A0G0WMY2"/>
<dbReference type="InterPro" id="IPR020546">
    <property type="entry name" value="ATP_synth_F1_dsu/esu_N"/>
</dbReference>
<protein>
    <recommendedName>
        <fullName evidence="2">ATP synthase F1 complex delta/epsilon subunit N-terminal domain-containing protein</fullName>
    </recommendedName>
</protein>
<name>A0A0G0WMY2_9BACT</name>
<evidence type="ECO:0000259" key="2">
    <source>
        <dbReference type="Pfam" id="PF02823"/>
    </source>
</evidence>
<organism evidence="3 4">
    <name type="scientific">Candidatus Woesebacteria bacterium GW2011_GWB1_41_10</name>
    <dbReference type="NCBI Taxonomy" id="1618577"/>
    <lineage>
        <taxon>Bacteria</taxon>
        <taxon>Candidatus Woeseibacteriota</taxon>
    </lineage>
</organism>
<dbReference type="InterPro" id="IPR036771">
    <property type="entry name" value="ATPsynth_dsu/esu_N"/>
</dbReference>
<accession>A0A0G0WMY2</accession>
<dbReference type="GO" id="GO:0045259">
    <property type="term" value="C:proton-transporting ATP synthase complex"/>
    <property type="evidence" value="ECO:0007669"/>
    <property type="project" value="UniProtKB-KW"/>
</dbReference>
<evidence type="ECO:0000313" key="3">
    <source>
        <dbReference type="EMBL" id="KKR85805.1"/>
    </source>
</evidence>
<dbReference type="Pfam" id="PF02823">
    <property type="entry name" value="ATP-synt_DE_N"/>
    <property type="match status" value="1"/>
</dbReference>
<sequence>MDLKKLQVKISDRERTIFEGEAFAVSSKNMVGPFDVLGEHANFVTTIIESVEVHKSESGKVRFDMERGILRVKENLVEIFAGI</sequence>
<evidence type="ECO:0000256" key="1">
    <source>
        <dbReference type="ARBA" id="ARBA00023196"/>
    </source>
</evidence>